<dbReference type="GO" id="GO:0015347">
    <property type="term" value="F:sodium-independent organic anion transmembrane transporter activity"/>
    <property type="evidence" value="ECO:0007669"/>
    <property type="project" value="TreeGrafter"/>
</dbReference>
<comment type="caution">
    <text evidence="3">The sequence shown here is derived from an EMBL/GenBank/DDBJ whole genome shotgun (WGS) entry which is preliminary data.</text>
</comment>
<dbReference type="InterPro" id="IPR004156">
    <property type="entry name" value="OATP"/>
</dbReference>
<dbReference type="PANTHER" id="PTHR11388:SF142">
    <property type="entry name" value="SOLUTE CARRIER ORGANIC ANION TRANSPORTER FAMILY MEMBER 5A1"/>
    <property type="match status" value="1"/>
</dbReference>
<keyword evidence="4" id="KW-1185">Reference proteome</keyword>
<evidence type="ECO:0000256" key="2">
    <source>
        <dbReference type="SAM" id="Phobius"/>
    </source>
</evidence>
<dbReference type="InterPro" id="IPR036259">
    <property type="entry name" value="MFS_trans_sf"/>
</dbReference>
<proteinExistence type="predicted"/>
<protein>
    <submittedName>
        <fullName evidence="3">Uncharacterized protein</fullName>
    </submittedName>
</protein>
<organism evidence="3 4">
    <name type="scientific">Mytilus galloprovincialis</name>
    <name type="common">Mediterranean mussel</name>
    <dbReference type="NCBI Taxonomy" id="29158"/>
    <lineage>
        <taxon>Eukaryota</taxon>
        <taxon>Metazoa</taxon>
        <taxon>Spiralia</taxon>
        <taxon>Lophotrochozoa</taxon>
        <taxon>Mollusca</taxon>
        <taxon>Bivalvia</taxon>
        <taxon>Autobranchia</taxon>
        <taxon>Pteriomorphia</taxon>
        <taxon>Mytilida</taxon>
        <taxon>Mytiloidea</taxon>
        <taxon>Mytilidae</taxon>
        <taxon>Mytilinae</taxon>
        <taxon>Mytilus</taxon>
    </lineage>
</organism>
<dbReference type="AlphaFoldDB" id="A0A8B6CQR0"/>
<feature type="transmembrane region" description="Helical" evidence="2">
    <location>
        <begin position="164"/>
        <end position="188"/>
    </location>
</feature>
<feature type="transmembrane region" description="Helical" evidence="2">
    <location>
        <begin position="290"/>
        <end position="308"/>
    </location>
</feature>
<evidence type="ECO:0000313" key="4">
    <source>
        <dbReference type="Proteomes" id="UP000596742"/>
    </source>
</evidence>
<dbReference type="GO" id="GO:0043252">
    <property type="term" value="P:sodium-independent organic anion transport"/>
    <property type="evidence" value="ECO:0007669"/>
    <property type="project" value="TreeGrafter"/>
</dbReference>
<gene>
    <name evidence="3" type="ORF">MGAL_10B029180</name>
</gene>
<keyword evidence="2" id="KW-0812">Transmembrane</keyword>
<feature type="transmembrane region" description="Helical" evidence="2">
    <location>
        <begin position="97"/>
        <end position="116"/>
    </location>
</feature>
<dbReference type="GO" id="GO:0016323">
    <property type="term" value="C:basolateral plasma membrane"/>
    <property type="evidence" value="ECO:0007669"/>
    <property type="project" value="TreeGrafter"/>
</dbReference>
<dbReference type="OrthoDB" id="5062115at2759"/>
<feature type="transmembrane region" description="Helical" evidence="2">
    <location>
        <begin position="65"/>
        <end position="85"/>
    </location>
</feature>
<feature type="transmembrane region" description="Helical" evidence="2">
    <location>
        <begin position="30"/>
        <end position="53"/>
    </location>
</feature>
<feature type="transmembrane region" description="Helical" evidence="2">
    <location>
        <begin position="259"/>
        <end position="278"/>
    </location>
</feature>
<sequence length="460" mass="50620">MSTDLGILCGIGTLKPNCLQCCATMKNFTVFYSISALMTSTLSVYIASQITTIEKQFGFTSTQSGLLMSCNDIGYLAVTLFVSYFADKVHGPRVLSFSTLLFGAAEIICAIPYFVSPMYSKSILPKTSNGSRSGDFFAKMMSSGQLCEASSNFDQSNSNMSCKFTYVGSVTAVAIFGPALGFGLGGLFSKIYVTLEDVDISPRDPKWIGAWWIEFLTFGLGSILTGLPVMCFPKRFHAKQTKVNTKVVKKKSKTGMIEGVTRIIAVSVGTFVVGYFTSKKRISPLGCGRLIVIMSFLTIVHYLILMFLGCPTPERIGYDRAVKENLKGIAIAFSAFITTLLGWFLGPVIFGEIIDMCCQIWSSRCGVKGSCALYNNVNFRYAVYGFSLILRCFVTIKDIMAYLIARKKTDWSTGETRRESTVENPEKQSFIVDEADTNGHNSYIKTISENKAIKETKILS</sequence>
<feature type="transmembrane region" description="Helical" evidence="2">
    <location>
        <begin position="208"/>
        <end position="232"/>
    </location>
</feature>
<feature type="transmembrane region" description="Helical" evidence="2">
    <location>
        <begin position="329"/>
        <end position="350"/>
    </location>
</feature>
<evidence type="ECO:0000313" key="3">
    <source>
        <dbReference type="EMBL" id="VDI07569.1"/>
    </source>
</evidence>
<dbReference type="PANTHER" id="PTHR11388">
    <property type="entry name" value="ORGANIC ANION TRANSPORTER"/>
    <property type="match status" value="1"/>
</dbReference>
<accession>A0A8B6CQR0</accession>
<dbReference type="EMBL" id="UYJE01002070">
    <property type="protein sequence ID" value="VDI07569.1"/>
    <property type="molecule type" value="Genomic_DNA"/>
</dbReference>
<name>A0A8B6CQR0_MYTGA</name>
<keyword evidence="2" id="KW-1133">Transmembrane helix</keyword>
<dbReference type="Pfam" id="PF03137">
    <property type="entry name" value="OATP"/>
    <property type="match status" value="3"/>
</dbReference>
<dbReference type="Gene3D" id="1.20.1250.20">
    <property type="entry name" value="MFS general substrate transporter like domains"/>
    <property type="match status" value="1"/>
</dbReference>
<keyword evidence="2" id="KW-0472">Membrane</keyword>
<reference evidence="3" key="1">
    <citation type="submission" date="2018-11" db="EMBL/GenBank/DDBJ databases">
        <authorList>
            <person name="Alioto T."/>
            <person name="Alioto T."/>
        </authorList>
    </citation>
    <scope>NUCLEOTIDE SEQUENCE</scope>
</reference>
<keyword evidence="1" id="KW-1015">Disulfide bond</keyword>
<dbReference type="Proteomes" id="UP000596742">
    <property type="component" value="Unassembled WGS sequence"/>
</dbReference>
<dbReference type="SUPFAM" id="SSF103473">
    <property type="entry name" value="MFS general substrate transporter"/>
    <property type="match status" value="1"/>
</dbReference>
<evidence type="ECO:0000256" key="1">
    <source>
        <dbReference type="ARBA" id="ARBA00023157"/>
    </source>
</evidence>